<protein>
    <submittedName>
        <fullName evidence="2 3">Uncharacterized protein LOC106118996</fullName>
    </submittedName>
</protein>
<keyword evidence="1" id="KW-0732">Signal</keyword>
<accession>A0AAJ6ZBS1</accession>
<dbReference type="RefSeq" id="XP_013169262.1">
    <property type="nucleotide sequence ID" value="XM_013313808.1"/>
</dbReference>
<dbReference type="GeneID" id="106118996"/>
<dbReference type="AlphaFoldDB" id="A0AAJ6ZBS1"/>
<feature type="chain" id="PRO_5044708488" evidence="1">
    <location>
        <begin position="19"/>
        <end position="210"/>
    </location>
</feature>
<dbReference type="Proteomes" id="UP000694872">
    <property type="component" value="Unplaced"/>
</dbReference>
<dbReference type="KEGG" id="pxu:106118996"/>
<name>A0AAJ6ZBS1_PAPXU</name>
<evidence type="ECO:0000313" key="3">
    <source>
        <dbReference type="RefSeq" id="XP_013169263.1"/>
    </source>
</evidence>
<organism evidence="3">
    <name type="scientific">Papilio xuthus</name>
    <name type="common">Asian swallowtail butterfly</name>
    <dbReference type="NCBI Taxonomy" id="66420"/>
    <lineage>
        <taxon>Eukaryota</taxon>
        <taxon>Metazoa</taxon>
        <taxon>Ecdysozoa</taxon>
        <taxon>Arthropoda</taxon>
        <taxon>Hexapoda</taxon>
        <taxon>Insecta</taxon>
        <taxon>Pterygota</taxon>
        <taxon>Neoptera</taxon>
        <taxon>Endopterygota</taxon>
        <taxon>Lepidoptera</taxon>
        <taxon>Glossata</taxon>
        <taxon>Ditrysia</taxon>
        <taxon>Papilionoidea</taxon>
        <taxon>Papilionidae</taxon>
        <taxon>Papilioninae</taxon>
        <taxon>Papilio</taxon>
    </lineage>
</organism>
<sequence>MNLTTFYLFLCIIFAGRGDERWKKRTREKSYIVRVLDESTEIERDMWPYKDFDVDTENEFYSSMHSKLPKHKKHLKRIQSTKLEDNKKKPILDNSLYNVYISYNRLNNISKDVSINLNNLRNVKNSKVHDKIIPKWPKFQDLLLSIGVEYDFKSDRWIKVKGKLQKITNEVVKHVSTEPNHQKHEFKYRTIRINGSKKRKNIIIALTAIR</sequence>
<gene>
    <name evidence="2 3" type="primary">LOC106118996</name>
</gene>
<dbReference type="RefSeq" id="XP_013169263.1">
    <property type="nucleotide sequence ID" value="XM_013313809.1"/>
</dbReference>
<evidence type="ECO:0000313" key="2">
    <source>
        <dbReference type="RefSeq" id="XP_013169262.1"/>
    </source>
</evidence>
<feature type="signal peptide" evidence="1">
    <location>
        <begin position="1"/>
        <end position="18"/>
    </location>
</feature>
<reference evidence="2 3" key="1">
    <citation type="submission" date="2025-04" db="UniProtKB">
        <authorList>
            <consortium name="RefSeq"/>
        </authorList>
    </citation>
    <scope>IDENTIFICATION</scope>
</reference>
<evidence type="ECO:0000256" key="1">
    <source>
        <dbReference type="SAM" id="SignalP"/>
    </source>
</evidence>
<proteinExistence type="predicted"/>